<feature type="region of interest" description="Disordered" evidence="1">
    <location>
        <begin position="75"/>
        <end position="102"/>
    </location>
</feature>
<dbReference type="Proteomes" id="UP000287651">
    <property type="component" value="Unassembled WGS sequence"/>
</dbReference>
<sequence length="261" mass="27454">MEPTSFQHLVGAGVPRELLPISSAGPLSRSFDPVIPSSGSERVPEPLKEATYEQPISSPSILVAMLLGAEALCAEPSAEDGPSSPQPLAGAGPSGDSLDLAQGPCAMAVPHEGAVVSSKGLTTAPSNNLSVGSAAPSPRPFAPPTTFEQPAASSRVPSAQQLWEEAKAATGYYRGLLNSALVELVHRCPSEVLANLCSCHEVLLHELDLEFNLALRRAEEAEARTEEAYDEATIIEDMVALSVTECERKVETLSCELKDAR</sequence>
<feature type="compositionally biased region" description="Basic and acidic residues" evidence="1">
    <location>
        <begin position="42"/>
        <end position="51"/>
    </location>
</feature>
<evidence type="ECO:0000313" key="2">
    <source>
        <dbReference type="EMBL" id="RRT54809.1"/>
    </source>
</evidence>
<dbReference type="EMBL" id="AMZH03010411">
    <property type="protein sequence ID" value="RRT54809.1"/>
    <property type="molecule type" value="Genomic_DNA"/>
</dbReference>
<reference evidence="2 3" key="1">
    <citation type="journal article" date="2014" name="Agronomy (Basel)">
        <title>A Draft Genome Sequence for Ensete ventricosum, the Drought-Tolerant Tree Against Hunger.</title>
        <authorList>
            <person name="Harrison J."/>
            <person name="Moore K.A."/>
            <person name="Paszkiewicz K."/>
            <person name="Jones T."/>
            <person name="Grant M."/>
            <person name="Ambacheew D."/>
            <person name="Muzemil S."/>
            <person name="Studholme D.J."/>
        </authorList>
    </citation>
    <scope>NUCLEOTIDE SEQUENCE [LARGE SCALE GENOMIC DNA]</scope>
</reference>
<name>A0A426YSW8_ENSVE</name>
<organism evidence="2 3">
    <name type="scientific">Ensete ventricosum</name>
    <name type="common">Abyssinian banana</name>
    <name type="synonym">Musa ensete</name>
    <dbReference type="NCBI Taxonomy" id="4639"/>
    <lineage>
        <taxon>Eukaryota</taxon>
        <taxon>Viridiplantae</taxon>
        <taxon>Streptophyta</taxon>
        <taxon>Embryophyta</taxon>
        <taxon>Tracheophyta</taxon>
        <taxon>Spermatophyta</taxon>
        <taxon>Magnoliopsida</taxon>
        <taxon>Liliopsida</taxon>
        <taxon>Zingiberales</taxon>
        <taxon>Musaceae</taxon>
        <taxon>Ensete</taxon>
    </lineage>
</organism>
<comment type="caution">
    <text evidence="2">The sequence shown here is derived from an EMBL/GenBank/DDBJ whole genome shotgun (WGS) entry which is preliminary data.</text>
</comment>
<accession>A0A426YSW8</accession>
<gene>
    <name evidence="2" type="ORF">B296_00048898</name>
</gene>
<dbReference type="AlphaFoldDB" id="A0A426YSW8"/>
<feature type="region of interest" description="Disordered" evidence="1">
    <location>
        <begin position="30"/>
        <end position="53"/>
    </location>
</feature>
<feature type="region of interest" description="Disordered" evidence="1">
    <location>
        <begin position="127"/>
        <end position="156"/>
    </location>
</feature>
<protein>
    <submittedName>
        <fullName evidence="2">Uncharacterized protein</fullName>
    </submittedName>
</protein>
<proteinExistence type="predicted"/>
<evidence type="ECO:0000256" key="1">
    <source>
        <dbReference type="SAM" id="MobiDB-lite"/>
    </source>
</evidence>
<evidence type="ECO:0000313" key="3">
    <source>
        <dbReference type="Proteomes" id="UP000287651"/>
    </source>
</evidence>